<feature type="compositionally biased region" description="Basic and acidic residues" evidence="2">
    <location>
        <begin position="8"/>
        <end position="20"/>
    </location>
</feature>
<feature type="coiled-coil region" evidence="1">
    <location>
        <begin position="291"/>
        <end position="318"/>
    </location>
</feature>
<evidence type="ECO:0000313" key="5">
    <source>
        <dbReference type="Proteomes" id="UP000272464"/>
    </source>
</evidence>
<feature type="transmembrane region" description="Helical" evidence="3">
    <location>
        <begin position="110"/>
        <end position="132"/>
    </location>
</feature>
<keyword evidence="3" id="KW-1133">Transmembrane helix</keyword>
<keyword evidence="3" id="KW-0472">Membrane</keyword>
<name>A0A433X1K3_9BACL</name>
<sequence>MNKARMTFRFDEPEADKFEARPQNNIESAPDYTPQAERTREKNPLTVPLVMNPLENWGEPFLAHSHSQTNFSPDINNAEYSEMNTTLRDDIISHDEVYYISPKRPSRWKLAGSISAAVVTGTLFGFVVLSMFNKDISLPIPGISSIQSGSSAGTSSVAVLGQADDPNNQKGHIPTVKAVLPEQAYYFLQYGVFSTSQGVKQAQEELQQTGVAAARDTLDNKRVYAGVSTEREQAKLLSSQLKSSGVNLILHEILYPSEAEIQYSGDVGVLDQYLEESADLVKLLSVTSASLLETKDAQKQSQAEVANLKEKHREWTENASAVKGGLPSDRKKTADAMEKAMNTAVEALGQYNLNGSHTHLWEVQTAMMEYILLQKELLGIDKL</sequence>
<dbReference type="OrthoDB" id="2680382at2"/>
<dbReference type="InterPro" id="IPR036680">
    <property type="entry name" value="SPOR-like_sf"/>
</dbReference>
<gene>
    <name evidence="4" type="ORF">EJP77_19865</name>
</gene>
<accession>A0A433X1K3</accession>
<dbReference type="RefSeq" id="WP_127201006.1">
    <property type="nucleotide sequence ID" value="NZ_RZNX01000015.1"/>
</dbReference>
<proteinExistence type="predicted"/>
<comment type="caution">
    <text evidence="4">The sequence shown here is derived from an EMBL/GenBank/DDBJ whole genome shotgun (WGS) entry which is preliminary data.</text>
</comment>
<evidence type="ECO:0000256" key="2">
    <source>
        <dbReference type="SAM" id="MobiDB-lite"/>
    </source>
</evidence>
<evidence type="ECO:0000256" key="3">
    <source>
        <dbReference type="SAM" id="Phobius"/>
    </source>
</evidence>
<dbReference type="EMBL" id="RZNX01000015">
    <property type="protein sequence ID" value="RUT27800.1"/>
    <property type="molecule type" value="Genomic_DNA"/>
</dbReference>
<feature type="region of interest" description="Disordered" evidence="2">
    <location>
        <begin position="1"/>
        <end position="42"/>
    </location>
</feature>
<dbReference type="Proteomes" id="UP000272464">
    <property type="component" value="Unassembled WGS sequence"/>
</dbReference>
<reference evidence="4 5" key="1">
    <citation type="submission" date="2018-12" db="EMBL/GenBank/DDBJ databases">
        <authorList>
            <person name="Sun L."/>
            <person name="Chen Z."/>
        </authorList>
    </citation>
    <scope>NUCLEOTIDE SEQUENCE [LARGE SCALE GENOMIC DNA]</scope>
    <source>
        <strain evidence="4 5">3-5-3</strain>
    </source>
</reference>
<dbReference type="GO" id="GO:0042834">
    <property type="term" value="F:peptidoglycan binding"/>
    <property type="evidence" value="ECO:0007669"/>
    <property type="project" value="InterPro"/>
</dbReference>
<evidence type="ECO:0000256" key="1">
    <source>
        <dbReference type="SAM" id="Coils"/>
    </source>
</evidence>
<keyword evidence="3" id="KW-0812">Transmembrane</keyword>
<evidence type="ECO:0000313" key="4">
    <source>
        <dbReference type="EMBL" id="RUT27800.1"/>
    </source>
</evidence>
<keyword evidence="1" id="KW-0175">Coiled coil</keyword>
<protein>
    <submittedName>
        <fullName evidence="4">SPOR domain-containing protein</fullName>
    </submittedName>
</protein>
<organism evidence="4 5">
    <name type="scientific">Paenibacillus zeisoli</name>
    <dbReference type="NCBI Taxonomy" id="2496267"/>
    <lineage>
        <taxon>Bacteria</taxon>
        <taxon>Bacillati</taxon>
        <taxon>Bacillota</taxon>
        <taxon>Bacilli</taxon>
        <taxon>Bacillales</taxon>
        <taxon>Paenibacillaceae</taxon>
        <taxon>Paenibacillus</taxon>
    </lineage>
</organism>
<dbReference type="AlphaFoldDB" id="A0A433X1K3"/>
<keyword evidence="5" id="KW-1185">Reference proteome</keyword>
<dbReference type="SUPFAM" id="SSF110997">
    <property type="entry name" value="Sporulation related repeat"/>
    <property type="match status" value="1"/>
</dbReference>